<dbReference type="EMBL" id="ATBP01000102">
    <property type="protein sequence ID" value="ETR72886.1"/>
    <property type="molecule type" value="Genomic_DNA"/>
</dbReference>
<sequence>MSHFRRENSDYDQNDFNQVLQKVYNIDRLLIDNNCDTQKRPSYKQLMSILNEAANGKFNLWETFLNQLSKGNIDQFLHDNDKQECFIY</sequence>
<organism evidence="1 2">
    <name type="scientific">Candidatus Magnetoglobus multicellularis str. Araruama</name>
    <dbReference type="NCBI Taxonomy" id="890399"/>
    <lineage>
        <taxon>Bacteria</taxon>
        <taxon>Pseudomonadati</taxon>
        <taxon>Thermodesulfobacteriota</taxon>
        <taxon>Desulfobacteria</taxon>
        <taxon>Desulfobacterales</taxon>
        <taxon>Desulfobacteraceae</taxon>
        <taxon>Candidatus Magnetoglobus</taxon>
    </lineage>
</organism>
<comment type="caution">
    <text evidence="1">The sequence shown here is derived from an EMBL/GenBank/DDBJ whole genome shotgun (WGS) entry which is preliminary data.</text>
</comment>
<accession>A0A1V1PDM9</accession>
<dbReference type="Proteomes" id="UP000189670">
    <property type="component" value="Unassembled WGS sequence"/>
</dbReference>
<name>A0A1V1PDM9_9BACT</name>
<evidence type="ECO:0000313" key="1">
    <source>
        <dbReference type="EMBL" id="ETR72886.1"/>
    </source>
</evidence>
<dbReference type="AlphaFoldDB" id="A0A1V1PDM9"/>
<gene>
    <name evidence="1" type="ORF">OMM_07279</name>
</gene>
<reference evidence="2" key="1">
    <citation type="submission" date="2012-11" db="EMBL/GenBank/DDBJ databases">
        <authorList>
            <person name="Lucero-Rivera Y.E."/>
            <person name="Tovar-Ramirez D."/>
        </authorList>
    </citation>
    <scope>NUCLEOTIDE SEQUENCE [LARGE SCALE GENOMIC DNA]</scope>
    <source>
        <strain evidence="2">Araruama</strain>
    </source>
</reference>
<protein>
    <submittedName>
        <fullName evidence="1">Uncharacterized protein</fullName>
    </submittedName>
</protein>
<proteinExistence type="predicted"/>
<evidence type="ECO:0000313" key="2">
    <source>
        <dbReference type="Proteomes" id="UP000189670"/>
    </source>
</evidence>